<comment type="caution">
    <text evidence="2">The sequence shown here is derived from an EMBL/GenBank/DDBJ whole genome shotgun (WGS) entry which is preliminary data.</text>
</comment>
<evidence type="ECO:0008006" key="4">
    <source>
        <dbReference type="Google" id="ProtNLM"/>
    </source>
</evidence>
<evidence type="ECO:0000256" key="1">
    <source>
        <dbReference type="SAM" id="MobiDB-lite"/>
    </source>
</evidence>
<feature type="region of interest" description="Disordered" evidence="1">
    <location>
        <begin position="1"/>
        <end position="87"/>
    </location>
</feature>
<protein>
    <recommendedName>
        <fullName evidence="4">UBA domain-containing protein</fullName>
    </recommendedName>
</protein>
<dbReference type="EMBL" id="BTSY01000001">
    <property type="protein sequence ID" value="GMT10723.1"/>
    <property type="molecule type" value="Genomic_DNA"/>
</dbReference>
<dbReference type="Proteomes" id="UP001432322">
    <property type="component" value="Unassembled WGS sequence"/>
</dbReference>
<feature type="compositionally biased region" description="Pro residues" evidence="1">
    <location>
        <begin position="71"/>
        <end position="86"/>
    </location>
</feature>
<proteinExistence type="predicted"/>
<keyword evidence="3" id="KW-1185">Reference proteome</keyword>
<reference evidence="2" key="1">
    <citation type="submission" date="2023-10" db="EMBL/GenBank/DDBJ databases">
        <title>Genome assembly of Pristionchus species.</title>
        <authorList>
            <person name="Yoshida K."/>
            <person name="Sommer R.J."/>
        </authorList>
    </citation>
    <scope>NUCLEOTIDE SEQUENCE</scope>
    <source>
        <strain evidence="2">RS5133</strain>
    </source>
</reference>
<sequence length="138" mass="14154">MSEEIPDPNLPGLVVPSQDAGDNPPEPNTSDNTSTRAVRGSPAPLDSLNQVSDPIPDPFSPSGPSSSSHTLPPPSIPLPDPLPPAVSTPVVAAVSTNPSTHPSDPANQVDAQLLSQLNELGFEDTIAKIALVRTANTS</sequence>
<dbReference type="InterPro" id="IPR009060">
    <property type="entry name" value="UBA-like_sf"/>
</dbReference>
<evidence type="ECO:0000313" key="2">
    <source>
        <dbReference type="EMBL" id="GMT10723.1"/>
    </source>
</evidence>
<dbReference type="AlphaFoldDB" id="A0AAV5UX22"/>
<evidence type="ECO:0000313" key="3">
    <source>
        <dbReference type="Proteomes" id="UP001432322"/>
    </source>
</evidence>
<name>A0AAV5UX22_9BILA</name>
<feature type="non-terminal residue" evidence="2">
    <location>
        <position position="138"/>
    </location>
</feature>
<dbReference type="SUPFAM" id="SSF46934">
    <property type="entry name" value="UBA-like"/>
    <property type="match status" value="1"/>
</dbReference>
<accession>A0AAV5UX22</accession>
<gene>
    <name evidence="2" type="ORF">PFISCL1PPCAC_2020</name>
</gene>
<organism evidence="2 3">
    <name type="scientific">Pristionchus fissidentatus</name>
    <dbReference type="NCBI Taxonomy" id="1538716"/>
    <lineage>
        <taxon>Eukaryota</taxon>
        <taxon>Metazoa</taxon>
        <taxon>Ecdysozoa</taxon>
        <taxon>Nematoda</taxon>
        <taxon>Chromadorea</taxon>
        <taxon>Rhabditida</taxon>
        <taxon>Rhabditina</taxon>
        <taxon>Diplogasteromorpha</taxon>
        <taxon>Diplogasteroidea</taxon>
        <taxon>Neodiplogasteridae</taxon>
        <taxon>Pristionchus</taxon>
    </lineage>
</organism>